<dbReference type="GO" id="GO:0003729">
    <property type="term" value="F:mRNA binding"/>
    <property type="evidence" value="ECO:0007669"/>
    <property type="project" value="TreeGrafter"/>
</dbReference>
<dbReference type="SUPFAM" id="SSF48300">
    <property type="entry name" value="Ribosomal protein L7/12, oligomerisation (N-terminal) domain"/>
    <property type="match status" value="1"/>
</dbReference>
<name>A0A2S8NV47_9MOLU</name>
<dbReference type="GO" id="GO:1990904">
    <property type="term" value="C:ribonucleoprotein complex"/>
    <property type="evidence" value="ECO:0007669"/>
    <property type="project" value="UniProtKB-KW"/>
</dbReference>
<comment type="function">
    <text evidence="4">Forms part of the ribosomal stalk which helps the ribosome interact with GTP-bound translation factors. Is thus essential for accurate translation.</text>
</comment>
<evidence type="ECO:0000259" key="7">
    <source>
        <dbReference type="Pfam" id="PF16320"/>
    </source>
</evidence>
<dbReference type="NCBIfam" id="TIGR00855">
    <property type="entry name" value="L12"/>
    <property type="match status" value="1"/>
</dbReference>
<dbReference type="InterPro" id="IPR036235">
    <property type="entry name" value="Ribosomal_bL12_oligo_N_sf"/>
</dbReference>
<accession>A0A2S8NV47</accession>
<dbReference type="InterPro" id="IPR008932">
    <property type="entry name" value="Ribosomal_bL12_oligo"/>
</dbReference>
<feature type="domain" description="Large ribosomal subunit protein bL12 C-terminal" evidence="6">
    <location>
        <begin position="63"/>
        <end position="131"/>
    </location>
</feature>
<dbReference type="GO" id="GO:0005737">
    <property type="term" value="C:cytoplasm"/>
    <property type="evidence" value="ECO:0007669"/>
    <property type="project" value="UniProtKB-ARBA"/>
</dbReference>
<dbReference type="EMBL" id="PUUG01000010">
    <property type="protein sequence ID" value="PQP79860.1"/>
    <property type="molecule type" value="Genomic_DNA"/>
</dbReference>
<evidence type="ECO:0000259" key="6">
    <source>
        <dbReference type="Pfam" id="PF00542"/>
    </source>
</evidence>
<protein>
    <recommendedName>
        <fullName evidence="4">Large ribosomal subunit protein bL12</fullName>
    </recommendedName>
</protein>
<feature type="coiled-coil region" evidence="5">
    <location>
        <begin position="80"/>
        <end position="131"/>
    </location>
</feature>
<evidence type="ECO:0000256" key="1">
    <source>
        <dbReference type="ARBA" id="ARBA00007197"/>
    </source>
</evidence>
<dbReference type="GO" id="GO:0006412">
    <property type="term" value="P:translation"/>
    <property type="evidence" value="ECO:0007669"/>
    <property type="project" value="UniProtKB-UniRule"/>
</dbReference>
<dbReference type="Pfam" id="PF00542">
    <property type="entry name" value="Ribosomal_L12"/>
    <property type="match status" value="1"/>
</dbReference>
<dbReference type="SUPFAM" id="SSF54736">
    <property type="entry name" value="ClpS-like"/>
    <property type="match status" value="1"/>
</dbReference>
<dbReference type="InterPro" id="IPR000206">
    <property type="entry name" value="Ribosomal_bL12"/>
</dbReference>
<organism evidence="8 9">
    <name type="scientific">Candidatus Phytoplasma phoenicium</name>
    <dbReference type="NCBI Taxonomy" id="198422"/>
    <lineage>
        <taxon>Bacteria</taxon>
        <taxon>Bacillati</taxon>
        <taxon>Mycoplasmatota</taxon>
        <taxon>Mollicutes</taxon>
        <taxon>Acholeplasmatales</taxon>
        <taxon>Acholeplasmataceae</taxon>
        <taxon>Candidatus Phytoplasma</taxon>
        <taxon>16SrIX (Pigeon pea witches'-broom group)</taxon>
    </lineage>
</organism>
<sequence>MTKLNKEVFIEALKGMTLMEIKELVEGLKEEFGIELSNAGLANAGAAINNANSNEGTEEKTEFKLILKTFGDAKNKIPVMKALRDLYNFALQDIKKLIETPDAIIKEGISKQEAQRAKEQLESLGASVELQ</sequence>
<dbReference type="Gene3D" id="1.20.5.710">
    <property type="entry name" value="Single helix bin"/>
    <property type="match status" value="1"/>
</dbReference>
<keyword evidence="3 4" id="KW-0687">Ribonucleoprotein</keyword>
<keyword evidence="5" id="KW-0175">Coiled coil</keyword>
<dbReference type="GO" id="GO:0003735">
    <property type="term" value="F:structural constituent of ribosome"/>
    <property type="evidence" value="ECO:0007669"/>
    <property type="project" value="InterPro"/>
</dbReference>
<dbReference type="InterPro" id="IPR014719">
    <property type="entry name" value="Ribosomal_bL12_C/ClpS-like"/>
</dbReference>
<evidence type="ECO:0000313" key="9">
    <source>
        <dbReference type="Proteomes" id="UP000238672"/>
    </source>
</evidence>
<keyword evidence="2 4" id="KW-0689">Ribosomal protein</keyword>
<evidence type="ECO:0000256" key="5">
    <source>
        <dbReference type="SAM" id="Coils"/>
    </source>
</evidence>
<comment type="caution">
    <text evidence="8">The sequence shown here is derived from an EMBL/GenBank/DDBJ whole genome shotgun (WGS) entry which is preliminary data.</text>
</comment>
<evidence type="ECO:0000313" key="8">
    <source>
        <dbReference type="EMBL" id="PQP79860.1"/>
    </source>
</evidence>
<dbReference type="AlphaFoldDB" id="A0A2S8NV47"/>
<gene>
    <name evidence="4" type="primary">rplL</name>
    <name evidence="8" type="ORF">C6B37_00710</name>
</gene>
<reference evidence="8 9" key="1">
    <citation type="submission" date="2018-02" db="EMBL/GenBank/DDBJ databases">
        <title>Metagenomics reveals mixed infection of spiroplasma and phytoplasma in chicory.</title>
        <authorList>
            <person name="Polano C."/>
            <person name="Moruzzi S."/>
            <person name="Ermacora P."/>
            <person name="Ferrini F."/>
            <person name="Martini M."/>
            <person name="Firrao G."/>
        </authorList>
    </citation>
    <scope>NUCLEOTIDE SEQUENCE [LARGE SCALE GENOMIC DNA]</scope>
    <source>
        <strain evidence="8 9">ChiP</strain>
    </source>
</reference>
<proteinExistence type="inferred from homology"/>
<dbReference type="PANTHER" id="PTHR45987">
    <property type="entry name" value="39S RIBOSOMAL PROTEIN L12"/>
    <property type="match status" value="1"/>
</dbReference>
<dbReference type="GO" id="GO:0005840">
    <property type="term" value="C:ribosome"/>
    <property type="evidence" value="ECO:0007669"/>
    <property type="project" value="UniProtKB-KW"/>
</dbReference>
<evidence type="ECO:0000256" key="4">
    <source>
        <dbReference type="HAMAP-Rule" id="MF_00368"/>
    </source>
</evidence>
<evidence type="ECO:0000256" key="2">
    <source>
        <dbReference type="ARBA" id="ARBA00022980"/>
    </source>
</evidence>
<dbReference type="InterPro" id="IPR013823">
    <property type="entry name" value="Ribosomal_bL12_C"/>
</dbReference>
<dbReference type="PANTHER" id="PTHR45987:SF4">
    <property type="entry name" value="LARGE RIBOSOMAL SUBUNIT PROTEIN BL12M"/>
    <property type="match status" value="1"/>
</dbReference>
<evidence type="ECO:0000256" key="3">
    <source>
        <dbReference type="ARBA" id="ARBA00023274"/>
    </source>
</evidence>
<dbReference type="Gene3D" id="3.30.1390.10">
    <property type="match status" value="1"/>
</dbReference>
<keyword evidence="9" id="KW-1185">Reference proteome</keyword>
<dbReference type="Proteomes" id="UP000238672">
    <property type="component" value="Unassembled WGS sequence"/>
</dbReference>
<comment type="similarity">
    <text evidence="1 4">Belongs to the bacterial ribosomal protein bL12 family.</text>
</comment>
<dbReference type="HAMAP" id="MF_00368">
    <property type="entry name" value="Ribosomal_bL12"/>
    <property type="match status" value="1"/>
</dbReference>
<dbReference type="Pfam" id="PF16320">
    <property type="entry name" value="Ribosomal_L12_N"/>
    <property type="match status" value="1"/>
</dbReference>
<feature type="domain" description="Large ribosomal subunit protein bL12 oligomerization" evidence="7">
    <location>
        <begin position="6"/>
        <end position="46"/>
    </location>
</feature>
<comment type="subunit">
    <text evidence="4">Homodimer. Part of the ribosomal stalk of the 50S ribosomal subunit. Forms a multimeric L10(L12)X complex, where L10 forms an elongated spine to which 2 to 4 L12 dimers bind in a sequential fashion. Binds GTP-bound translation factors.</text>
</comment>